<dbReference type="PANTHER" id="PTHR14677:SF20">
    <property type="entry name" value="ZINC FINGER AN1-TYPE CONTAINING 2A-RELATED"/>
    <property type="match status" value="1"/>
</dbReference>
<keyword evidence="3" id="KW-1185">Reference proteome</keyword>
<dbReference type="AlphaFoldDB" id="A0A9Q0QY91"/>
<feature type="compositionally biased region" description="Basic and acidic residues" evidence="1">
    <location>
        <begin position="10"/>
        <end position="20"/>
    </location>
</feature>
<dbReference type="Proteomes" id="UP001141806">
    <property type="component" value="Unassembled WGS sequence"/>
</dbReference>
<dbReference type="OrthoDB" id="431929at2759"/>
<feature type="region of interest" description="Disordered" evidence="1">
    <location>
        <begin position="99"/>
        <end position="120"/>
    </location>
</feature>
<protein>
    <submittedName>
        <fullName evidence="2">Uncharacterized protein</fullName>
    </submittedName>
</protein>
<dbReference type="Gene3D" id="4.10.1110.10">
    <property type="entry name" value="AN1-like Zinc finger"/>
    <property type="match status" value="1"/>
</dbReference>
<accession>A0A9Q0QY91</accession>
<comment type="caution">
    <text evidence="2">The sequence shown here is derived from an EMBL/GenBank/DDBJ whole genome shotgun (WGS) entry which is preliminary data.</text>
</comment>
<dbReference type="PANTHER" id="PTHR14677">
    <property type="entry name" value="ARSENITE INDUCUBLE RNA ASSOCIATED PROTEIN AIP-1-RELATED"/>
    <property type="match status" value="1"/>
</dbReference>
<reference evidence="2" key="1">
    <citation type="journal article" date="2023" name="Plant J.">
        <title>The genome of the king protea, Protea cynaroides.</title>
        <authorList>
            <person name="Chang J."/>
            <person name="Duong T.A."/>
            <person name="Schoeman C."/>
            <person name="Ma X."/>
            <person name="Roodt D."/>
            <person name="Barker N."/>
            <person name="Li Z."/>
            <person name="Van de Peer Y."/>
            <person name="Mizrachi E."/>
        </authorList>
    </citation>
    <scope>NUCLEOTIDE SEQUENCE</scope>
    <source>
        <tissue evidence="2">Young leaves</tissue>
    </source>
</reference>
<evidence type="ECO:0000313" key="3">
    <source>
        <dbReference type="Proteomes" id="UP001141806"/>
    </source>
</evidence>
<feature type="region of interest" description="Disordered" evidence="1">
    <location>
        <begin position="1"/>
        <end position="30"/>
    </location>
</feature>
<evidence type="ECO:0000313" key="2">
    <source>
        <dbReference type="EMBL" id="KAJ4976480.1"/>
    </source>
</evidence>
<dbReference type="EMBL" id="JAMYWD010000003">
    <property type="protein sequence ID" value="KAJ4976480.1"/>
    <property type="molecule type" value="Genomic_DNA"/>
</dbReference>
<sequence length="120" mass="13044">MTSSNEEDEKLVLEKHERSGACDPSKKKKSKCPVRRCKEILTFSNTNICRICQQKVSLKHRFPADHVYRQQVNAAIASGSNKFLLALAAIKGIDCVASTASVSPSSSSRASSGPPSIKDH</sequence>
<organism evidence="2 3">
    <name type="scientific">Protea cynaroides</name>
    <dbReference type="NCBI Taxonomy" id="273540"/>
    <lineage>
        <taxon>Eukaryota</taxon>
        <taxon>Viridiplantae</taxon>
        <taxon>Streptophyta</taxon>
        <taxon>Embryophyta</taxon>
        <taxon>Tracheophyta</taxon>
        <taxon>Spermatophyta</taxon>
        <taxon>Magnoliopsida</taxon>
        <taxon>Proteales</taxon>
        <taxon>Proteaceae</taxon>
        <taxon>Protea</taxon>
    </lineage>
</organism>
<dbReference type="InterPro" id="IPR035896">
    <property type="entry name" value="AN1-like_Znf"/>
</dbReference>
<proteinExistence type="predicted"/>
<dbReference type="SUPFAM" id="SSF118310">
    <property type="entry name" value="AN1-like Zinc finger"/>
    <property type="match status" value="1"/>
</dbReference>
<evidence type="ECO:0000256" key="1">
    <source>
        <dbReference type="SAM" id="MobiDB-lite"/>
    </source>
</evidence>
<gene>
    <name evidence="2" type="ORF">NE237_001586</name>
</gene>
<name>A0A9Q0QY91_9MAGN</name>
<dbReference type="GO" id="GO:0005737">
    <property type="term" value="C:cytoplasm"/>
    <property type="evidence" value="ECO:0007669"/>
    <property type="project" value="TreeGrafter"/>
</dbReference>